<dbReference type="Proteomes" id="UP000001861">
    <property type="component" value="Unassembled WGS sequence"/>
</dbReference>
<gene>
    <name evidence="1" type="ORF">CC1G_08465</name>
</gene>
<dbReference type="GeneID" id="6011338"/>
<dbReference type="KEGG" id="cci:CC1G_08465"/>
<reference evidence="1 2" key="1">
    <citation type="journal article" date="2010" name="Proc. Natl. Acad. Sci. U.S.A.">
        <title>Insights into evolution of multicellular fungi from the assembled chromosomes of the mushroom Coprinopsis cinerea (Coprinus cinereus).</title>
        <authorList>
            <person name="Stajich J.E."/>
            <person name="Wilke S.K."/>
            <person name="Ahren D."/>
            <person name="Au C.H."/>
            <person name="Birren B.W."/>
            <person name="Borodovsky M."/>
            <person name="Burns C."/>
            <person name="Canback B."/>
            <person name="Casselton L.A."/>
            <person name="Cheng C.K."/>
            <person name="Deng J."/>
            <person name="Dietrich F.S."/>
            <person name="Fargo D.C."/>
            <person name="Farman M.L."/>
            <person name="Gathman A.C."/>
            <person name="Goldberg J."/>
            <person name="Guigo R."/>
            <person name="Hoegger P.J."/>
            <person name="Hooker J.B."/>
            <person name="Huggins A."/>
            <person name="James T.Y."/>
            <person name="Kamada T."/>
            <person name="Kilaru S."/>
            <person name="Kodira C."/>
            <person name="Kues U."/>
            <person name="Kupfer D."/>
            <person name="Kwan H.S."/>
            <person name="Lomsadze A."/>
            <person name="Li W."/>
            <person name="Lilly W.W."/>
            <person name="Ma L.J."/>
            <person name="Mackey A.J."/>
            <person name="Manning G."/>
            <person name="Martin F."/>
            <person name="Muraguchi H."/>
            <person name="Natvig D.O."/>
            <person name="Palmerini H."/>
            <person name="Ramesh M.A."/>
            <person name="Rehmeyer C.J."/>
            <person name="Roe B.A."/>
            <person name="Shenoy N."/>
            <person name="Stanke M."/>
            <person name="Ter-Hovhannisyan V."/>
            <person name="Tunlid A."/>
            <person name="Velagapudi R."/>
            <person name="Vision T.J."/>
            <person name="Zeng Q."/>
            <person name="Zolan M.E."/>
            <person name="Pukkila P.J."/>
        </authorList>
    </citation>
    <scope>NUCLEOTIDE SEQUENCE [LARGE SCALE GENOMIC DNA]</scope>
    <source>
        <strain evidence="2">Okayama-7 / 130 / ATCC MYA-4618 / FGSC 9003</strain>
    </source>
</reference>
<evidence type="ECO:0008006" key="3">
    <source>
        <dbReference type="Google" id="ProtNLM"/>
    </source>
</evidence>
<protein>
    <recommendedName>
        <fullName evidence="3">F-box domain-containing protein</fullName>
    </recommendedName>
</protein>
<organism evidence="1 2">
    <name type="scientific">Coprinopsis cinerea (strain Okayama-7 / 130 / ATCC MYA-4618 / FGSC 9003)</name>
    <name type="common">Inky cap fungus</name>
    <name type="synonym">Hormographiella aspergillata</name>
    <dbReference type="NCBI Taxonomy" id="240176"/>
    <lineage>
        <taxon>Eukaryota</taxon>
        <taxon>Fungi</taxon>
        <taxon>Dikarya</taxon>
        <taxon>Basidiomycota</taxon>
        <taxon>Agaricomycotina</taxon>
        <taxon>Agaricomycetes</taxon>
        <taxon>Agaricomycetidae</taxon>
        <taxon>Agaricales</taxon>
        <taxon>Agaricineae</taxon>
        <taxon>Psathyrellaceae</taxon>
        <taxon>Coprinopsis</taxon>
    </lineage>
</organism>
<dbReference type="RefSeq" id="XP_001834820.1">
    <property type="nucleotide sequence ID" value="XM_001834768.1"/>
</dbReference>
<dbReference type="OrthoDB" id="2631350at2759"/>
<dbReference type="EMBL" id="AACS02000012">
    <property type="protein sequence ID" value="EAU86994.1"/>
    <property type="molecule type" value="Genomic_DNA"/>
</dbReference>
<name>A8NM12_COPC7</name>
<dbReference type="InterPro" id="IPR032675">
    <property type="entry name" value="LRR_dom_sf"/>
</dbReference>
<evidence type="ECO:0000313" key="1">
    <source>
        <dbReference type="EMBL" id="EAU86994.1"/>
    </source>
</evidence>
<dbReference type="AlphaFoldDB" id="A8NM12"/>
<comment type="caution">
    <text evidence="1">The sequence shown here is derived from an EMBL/GenBank/DDBJ whole genome shotgun (WGS) entry which is preliminary data.</text>
</comment>
<proteinExistence type="predicted"/>
<accession>A8NM12</accession>
<sequence length="538" mass="60811">MTSASDRFLEVPELKQTVSENLAADNKLGTLANLAGVSAFHHAAIRELWRDIPGLWVISKMFPYGHVEAIQKDDGKRLVIRDFYDIAFESLVARLQHYTPFVNSIRYSPDDPLWEHTALIRLSENPSTPYPLFPNLRRAILPLFNRRPKETIFYTSLVLPPNSVRSIQIVSDDVYEYGPAFLNPDTTGARRWFVRKLVEAATSLTRLGILIRRGRMEPTPEYPIMLLPDFLLNLPSTSPLRCLQISHLDVTGASLRALGRLENLETLTITLSRDSLNDIGPSEQWTYPAMKTLTIMSVLTTTNTCTNFFNDARAPKVSDITILQSVEEDIGLDRMLTAIAHSASPTNLTSITIREIDYETLQPLSPFTRLNRIEVSPFIAPDGFGDAELWEALSHWPQLEHLTLDHHDVINPPPSPFTLLGIHAASQQCPKLAYLALSCQGEDVPGNDKVPPHPSLTFWNLEVSSIKSGNRVGVWMCRAFPRLQTAEYIRTLRWFFHFPEEEWDVESATDGRYLEYLAMVAEWGAARILHKSRVPSAT</sequence>
<dbReference type="SUPFAM" id="SSF52047">
    <property type="entry name" value="RNI-like"/>
    <property type="match status" value="1"/>
</dbReference>
<evidence type="ECO:0000313" key="2">
    <source>
        <dbReference type="Proteomes" id="UP000001861"/>
    </source>
</evidence>
<dbReference type="Gene3D" id="3.80.10.10">
    <property type="entry name" value="Ribonuclease Inhibitor"/>
    <property type="match status" value="1"/>
</dbReference>
<dbReference type="VEuPathDB" id="FungiDB:CC1G_08465"/>
<keyword evidence="2" id="KW-1185">Reference proteome</keyword>
<dbReference type="InParanoid" id="A8NM12"/>